<evidence type="ECO:0000256" key="1">
    <source>
        <dbReference type="SAM" id="SignalP"/>
    </source>
</evidence>
<proteinExistence type="predicted"/>
<dbReference type="OrthoDB" id="5239982at2759"/>
<sequence>MRFDVLLLAALPSVMAAKLAYSPPASLLSMASAEDSDCTLPAEYKIQNFHAQSNNTGSTLDAFDFKYIDAETQVTTLCHFNETSKSTTPDTLTPRYACEDGEVKFIWEDSEGQLTLIERICPSDGKAQYEVSGGLQIELVCGRGGSCATNSTSQVAKFSSLQPVRDPTLRV</sequence>
<evidence type="ECO:0000313" key="3">
    <source>
        <dbReference type="Proteomes" id="UP000749293"/>
    </source>
</evidence>
<dbReference type="GeneID" id="55973110"/>
<dbReference type="AlphaFoldDB" id="A0A9P5D3I8"/>
<keyword evidence="3" id="KW-1185">Reference proteome</keyword>
<keyword evidence="1" id="KW-0732">Signal</keyword>
<gene>
    <name evidence="2" type="ORF">GMORB2_6887</name>
</gene>
<evidence type="ECO:0008006" key="4">
    <source>
        <dbReference type="Google" id="ProtNLM"/>
    </source>
</evidence>
<feature type="chain" id="PRO_5040508602" description="AA1-like domain-containing protein" evidence="1">
    <location>
        <begin position="17"/>
        <end position="171"/>
    </location>
</feature>
<name>A0A9P5D3I8_9HYPO</name>
<accession>A0A9P5D3I8</accession>
<dbReference type="Proteomes" id="UP000749293">
    <property type="component" value="Unassembled WGS sequence"/>
</dbReference>
<dbReference type="RefSeq" id="XP_035321233.1">
    <property type="nucleotide sequence ID" value="XM_035468853.1"/>
</dbReference>
<protein>
    <recommendedName>
        <fullName evidence="4">AA1-like domain-containing protein</fullName>
    </recommendedName>
</protein>
<evidence type="ECO:0000313" key="2">
    <source>
        <dbReference type="EMBL" id="KAF4122581.1"/>
    </source>
</evidence>
<reference evidence="2" key="1">
    <citation type="submission" date="2020-03" db="EMBL/GenBank/DDBJ databases">
        <title>Site-based positive gene gene selection in Geosmithia morbida across the United States reveals a broad range of putative effectors and factors for local host and environmental adapation.</title>
        <authorList>
            <person name="Onufrak A."/>
            <person name="Murdoch R.W."/>
            <person name="Gazis R."/>
            <person name="Huff M."/>
            <person name="Staton M."/>
            <person name="Klingeman W."/>
            <person name="Hadziabdic D."/>
        </authorList>
    </citation>
    <scope>NUCLEOTIDE SEQUENCE</scope>
    <source>
        <strain evidence="2">1262</strain>
    </source>
</reference>
<dbReference type="EMBL" id="JAANYQ010000008">
    <property type="protein sequence ID" value="KAF4122581.1"/>
    <property type="molecule type" value="Genomic_DNA"/>
</dbReference>
<feature type="signal peptide" evidence="1">
    <location>
        <begin position="1"/>
        <end position="16"/>
    </location>
</feature>
<organism evidence="2 3">
    <name type="scientific">Geosmithia morbida</name>
    <dbReference type="NCBI Taxonomy" id="1094350"/>
    <lineage>
        <taxon>Eukaryota</taxon>
        <taxon>Fungi</taxon>
        <taxon>Dikarya</taxon>
        <taxon>Ascomycota</taxon>
        <taxon>Pezizomycotina</taxon>
        <taxon>Sordariomycetes</taxon>
        <taxon>Hypocreomycetidae</taxon>
        <taxon>Hypocreales</taxon>
        <taxon>Bionectriaceae</taxon>
        <taxon>Geosmithia</taxon>
    </lineage>
</organism>
<comment type="caution">
    <text evidence="2">The sequence shown here is derived from an EMBL/GenBank/DDBJ whole genome shotgun (WGS) entry which is preliminary data.</text>
</comment>